<name>A0A2U0SGR1_9SPHN</name>
<gene>
    <name evidence="2" type="ORF">DD559_15020</name>
</gene>
<feature type="transmembrane region" description="Helical" evidence="1">
    <location>
        <begin position="44"/>
        <end position="65"/>
    </location>
</feature>
<protein>
    <submittedName>
        <fullName evidence="2">Uncharacterized protein</fullName>
    </submittedName>
</protein>
<comment type="caution">
    <text evidence="2">The sequence shown here is derived from an EMBL/GenBank/DDBJ whole genome shotgun (WGS) entry which is preliminary data.</text>
</comment>
<evidence type="ECO:0000313" key="3">
    <source>
        <dbReference type="Proteomes" id="UP000245890"/>
    </source>
</evidence>
<evidence type="ECO:0000256" key="1">
    <source>
        <dbReference type="SAM" id="Phobius"/>
    </source>
</evidence>
<keyword evidence="1" id="KW-0812">Transmembrane</keyword>
<dbReference type="EMBL" id="QENQ01000001">
    <property type="protein sequence ID" value="PVX30495.1"/>
    <property type="molecule type" value="Genomic_DNA"/>
</dbReference>
<keyword evidence="1" id="KW-1133">Transmembrane helix</keyword>
<evidence type="ECO:0000313" key="2">
    <source>
        <dbReference type="EMBL" id="PVX30495.1"/>
    </source>
</evidence>
<reference evidence="2 3" key="1">
    <citation type="submission" date="2018-05" db="EMBL/GenBank/DDBJ databases">
        <title>Description of Sphingomonas pokkalii sp nov, isolated from the rhizosphere of saline tolerant pokkali rice and its draft genome analysis.</title>
        <authorList>
            <person name="Menon R."/>
            <person name="Kumari S."/>
            <person name="Rameshkumar N."/>
        </authorList>
    </citation>
    <scope>NUCLEOTIDE SEQUENCE [LARGE SCALE GENOMIC DNA]</scope>
    <source>
        <strain evidence="2 3">L3B27</strain>
    </source>
</reference>
<keyword evidence="3" id="KW-1185">Reference proteome</keyword>
<accession>A0A2U0SGR1</accession>
<keyword evidence="1" id="KW-0472">Membrane</keyword>
<dbReference type="OrthoDB" id="7572679at2"/>
<dbReference type="AlphaFoldDB" id="A0A2U0SGR1"/>
<organism evidence="2 3">
    <name type="scientific">Sphingomonas pokkalii</name>
    <dbReference type="NCBI Taxonomy" id="2175090"/>
    <lineage>
        <taxon>Bacteria</taxon>
        <taxon>Pseudomonadati</taxon>
        <taxon>Pseudomonadota</taxon>
        <taxon>Alphaproteobacteria</taxon>
        <taxon>Sphingomonadales</taxon>
        <taxon>Sphingomonadaceae</taxon>
        <taxon>Sphingomonas</taxon>
    </lineage>
</organism>
<dbReference type="Proteomes" id="UP000245890">
    <property type="component" value="Unassembled WGS sequence"/>
</dbReference>
<sequence>MNIAAIRRYFYEAIEFLAYFLFMTILGAAMYILVEYAPQAHSQWYINTCIGVSAFTGFYALRMYARYRRARQRARAAGLLKEEEAAPASAMTAEERRTLRWSERIAAERLEAKGGDPARVRLLEELEAVERVYRAKRLSLGEDPDAEDRDFEIDPSMSLDAIRQRIADRMAREDIEEEEARRIFR</sequence>
<proteinExistence type="predicted"/>
<feature type="transmembrane region" description="Helical" evidence="1">
    <location>
        <begin position="9"/>
        <end position="32"/>
    </location>
</feature>
<dbReference type="RefSeq" id="WP_116469905.1">
    <property type="nucleotide sequence ID" value="NZ_QENQ01000001.1"/>
</dbReference>